<keyword evidence="3" id="KW-0520">NAD</keyword>
<dbReference type="PIRSF" id="PIRSF036492">
    <property type="entry name" value="ALDH"/>
    <property type="match status" value="1"/>
</dbReference>
<dbReference type="InterPro" id="IPR029510">
    <property type="entry name" value="Ald_DH_CS_GLU"/>
</dbReference>
<keyword evidence="2 4" id="KW-0560">Oxidoreductase</keyword>
<dbReference type="CDD" id="cd07133">
    <property type="entry name" value="ALDH_CALDH_CalB"/>
    <property type="match status" value="1"/>
</dbReference>
<feature type="active site" evidence="5 6">
    <location>
        <position position="211"/>
    </location>
</feature>
<proteinExistence type="inferred from homology"/>
<evidence type="ECO:0000256" key="7">
    <source>
        <dbReference type="RuleBase" id="RU003345"/>
    </source>
</evidence>
<organism evidence="9 10">
    <name type="scientific">Pandoraea thiooxydans</name>
    <dbReference type="NCBI Taxonomy" id="445709"/>
    <lineage>
        <taxon>Bacteria</taxon>
        <taxon>Pseudomonadati</taxon>
        <taxon>Pseudomonadota</taxon>
        <taxon>Betaproteobacteria</taxon>
        <taxon>Burkholderiales</taxon>
        <taxon>Burkholderiaceae</taxon>
        <taxon>Pandoraea</taxon>
    </lineage>
</organism>
<dbReference type="InterPro" id="IPR016160">
    <property type="entry name" value="Ald_DH_CS_CYS"/>
</dbReference>
<comment type="similarity">
    <text evidence="1 4 7">Belongs to the aldehyde dehydrogenase family.</text>
</comment>
<dbReference type="PATRIC" id="fig|445709.3.peg.3444"/>
<dbReference type="PANTHER" id="PTHR43570:SF20">
    <property type="entry name" value="ALDEHYDE DEHYDROGENASE ALDX-RELATED"/>
    <property type="match status" value="1"/>
</dbReference>
<evidence type="ECO:0000256" key="6">
    <source>
        <dbReference type="PROSITE-ProRule" id="PRU10007"/>
    </source>
</evidence>
<reference evidence="10" key="1">
    <citation type="submission" date="2015-06" db="EMBL/GenBank/DDBJ databases">
        <authorList>
            <person name="Lim Y.L."/>
            <person name="Ee R."/>
            <person name="Yong D."/>
            <person name="How K.Y."/>
            <person name="Yin W.F."/>
            <person name="Chan K.G."/>
        </authorList>
    </citation>
    <scope>NUCLEOTIDE SEQUENCE [LARGE SCALE GENOMIC DNA]</scope>
    <source>
        <strain evidence="10">DSM 25325</strain>
    </source>
</reference>
<name>A0A0G3EVZ0_9BURK</name>
<dbReference type="InterPro" id="IPR012394">
    <property type="entry name" value="Aldehyde_DH_NAD(P)"/>
</dbReference>
<accession>A0A0G3EVZ0</accession>
<sequence>MENLAQRFAALREAYAREPVPGWSTRAARLTTLRTMLREHREALAQAIDTDFGGRPRQETDLLELFPSLGGIGHALAHGKRWMRRRRQWAGLWFLPARTALVPQPLGVVGIIVPWNYPLYLAVGPLTDALAAGNRVMIKLSEYTPRFGELFAELVARYFPPDQITVVNGDAEVAREFSALPFDHLLFTGSTAVGHHVMRAASEHLTPVTLELGGKSPAIIGPGARFSNAVERILAGKLLNAGQTCIAPDYVLVPRERQNEFVTEATRIAQRLYPRPADNPDFASIISPRHFGRLQGLHDDALSQGAMAHLLSADTPQVDRRRLPPVVYTGVSDSMRLMQEEIFGPLLPLVPYDSLDEAIAYVNAHARPLALYMFDDDRRRVEQVLTQTVAGGVTVNDTLLHIAQDTLPFGGVGASGMGAYHGYDGFLAFTKMKPVFYQARVNGMGLLSAPYGKRFAAMLRLLLR</sequence>
<evidence type="ECO:0000256" key="1">
    <source>
        <dbReference type="ARBA" id="ARBA00009986"/>
    </source>
</evidence>
<dbReference type="GO" id="GO:0005737">
    <property type="term" value="C:cytoplasm"/>
    <property type="evidence" value="ECO:0007669"/>
    <property type="project" value="TreeGrafter"/>
</dbReference>
<evidence type="ECO:0000256" key="3">
    <source>
        <dbReference type="ARBA" id="ARBA00023027"/>
    </source>
</evidence>
<dbReference type="Proteomes" id="UP000036700">
    <property type="component" value="Chromosome"/>
</dbReference>
<dbReference type="RefSeq" id="WP_047215452.1">
    <property type="nucleotide sequence ID" value="NZ_CP011568.3"/>
</dbReference>
<evidence type="ECO:0000256" key="5">
    <source>
        <dbReference type="PIRSR" id="PIRSR036492-1"/>
    </source>
</evidence>
<feature type="domain" description="Aldehyde dehydrogenase" evidence="8">
    <location>
        <begin position="23"/>
        <end position="434"/>
    </location>
</feature>
<dbReference type="PANTHER" id="PTHR43570">
    <property type="entry name" value="ALDEHYDE DEHYDROGENASE"/>
    <property type="match status" value="1"/>
</dbReference>
<dbReference type="SUPFAM" id="SSF53720">
    <property type="entry name" value="ALDH-like"/>
    <property type="match status" value="1"/>
</dbReference>
<dbReference type="Pfam" id="PF00171">
    <property type="entry name" value="Aldedh"/>
    <property type="match status" value="1"/>
</dbReference>
<evidence type="ECO:0000256" key="2">
    <source>
        <dbReference type="ARBA" id="ARBA00023002"/>
    </source>
</evidence>
<dbReference type="InterPro" id="IPR016162">
    <property type="entry name" value="Ald_DH_N"/>
</dbReference>
<dbReference type="Gene3D" id="3.40.605.10">
    <property type="entry name" value="Aldehyde Dehydrogenase, Chain A, domain 1"/>
    <property type="match status" value="1"/>
</dbReference>
<evidence type="ECO:0000256" key="4">
    <source>
        <dbReference type="PIRNR" id="PIRNR036492"/>
    </source>
</evidence>
<dbReference type="PROSITE" id="PS00070">
    <property type="entry name" value="ALDEHYDE_DEHYDR_CYS"/>
    <property type="match status" value="1"/>
</dbReference>
<dbReference type="EMBL" id="CP011568">
    <property type="protein sequence ID" value="AKJ69537.1"/>
    <property type="molecule type" value="Genomic_DNA"/>
</dbReference>
<evidence type="ECO:0000313" key="9">
    <source>
        <dbReference type="EMBL" id="AKJ69537.1"/>
    </source>
</evidence>
<dbReference type="Gene3D" id="3.40.309.10">
    <property type="entry name" value="Aldehyde Dehydrogenase, Chain A, domain 2"/>
    <property type="match status" value="1"/>
</dbReference>
<dbReference type="KEGG" id="ptx:ABW99_16285"/>
<protein>
    <recommendedName>
        <fullName evidence="4">Aldehyde dehydrogenase</fullName>
    </recommendedName>
</protein>
<dbReference type="PROSITE" id="PS00687">
    <property type="entry name" value="ALDEHYDE_DEHYDR_GLU"/>
    <property type="match status" value="1"/>
</dbReference>
<dbReference type="InterPro" id="IPR016161">
    <property type="entry name" value="Ald_DH/histidinol_DH"/>
</dbReference>
<dbReference type="GO" id="GO:0004029">
    <property type="term" value="F:aldehyde dehydrogenase (NAD+) activity"/>
    <property type="evidence" value="ECO:0007669"/>
    <property type="project" value="TreeGrafter"/>
</dbReference>
<evidence type="ECO:0000313" key="10">
    <source>
        <dbReference type="Proteomes" id="UP000036700"/>
    </source>
</evidence>
<feature type="active site" evidence="5">
    <location>
        <position position="245"/>
    </location>
</feature>
<dbReference type="InterPro" id="IPR016163">
    <property type="entry name" value="Ald_DH_C"/>
</dbReference>
<dbReference type="InterPro" id="IPR015590">
    <property type="entry name" value="Aldehyde_DH_dom"/>
</dbReference>
<dbReference type="AlphaFoldDB" id="A0A0G3EVZ0"/>
<dbReference type="STRING" id="445709.ABW99_16285"/>
<gene>
    <name evidence="9" type="ORF">ABW99_16285</name>
</gene>
<dbReference type="OrthoDB" id="6187633at2"/>
<evidence type="ECO:0000259" key="8">
    <source>
        <dbReference type="Pfam" id="PF00171"/>
    </source>
</evidence>
<dbReference type="GO" id="GO:0006081">
    <property type="term" value="P:aldehyde metabolic process"/>
    <property type="evidence" value="ECO:0007669"/>
    <property type="project" value="InterPro"/>
</dbReference>
<keyword evidence="10" id="KW-1185">Reference proteome</keyword>